<accession>A0AAE0Y4H3</accession>
<gene>
    <name evidence="1" type="ORF">RRG08_035430</name>
</gene>
<protein>
    <submittedName>
        <fullName evidence="1">Uncharacterized protein</fullName>
    </submittedName>
</protein>
<dbReference type="AlphaFoldDB" id="A0AAE0Y4H3"/>
<keyword evidence="2" id="KW-1185">Reference proteome</keyword>
<proteinExistence type="predicted"/>
<dbReference type="Proteomes" id="UP001283361">
    <property type="component" value="Unassembled WGS sequence"/>
</dbReference>
<sequence>MVSLTLPRAELSLVYDWPLMTSLWTRTRLSALPLGVSAEGMWSGVYEDSGRSRSRQIRSRFTLADTPMSAQILRDGDQNFIRDACIGTLQDKEGDNSAIYSLQPARRPEIYDNFPVKRKPGFRVTRQSMITPPTPDTYRFSVIRTDISVYRCQCACQPMSFSVSSLCRRWRQQTTETVYTSNSRVKALREGFMAA</sequence>
<reference evidence="1" key="1">
    <citation type="journal article" date="2023" name="G3 (Bethesda)">
        <title>A reference genome for the long-term kleptoplast-retaining sea slug Elysia crispata morphotype clarki.</title>
        <authorList>
            <person name="Eastman K.E."/>
            <person name="Pendleton A.L."/>
            <person name="Shaikh M.A."/>
            <person name="Suttiyut T."/>
            <person name="Ogas R."/>
            <person name="Tomko P."/>
            <person name="Gavelis G."/>
            <person name="Widhalm J.R."/>
            <person name="Wisecaver J.H."/>
        </authorList>
    </citation>
    <scope>NUCLEOTIDE SEQUENCE</scope>
    <source>
        <strain evidence="1">ECLA1</strain>
    </source>
</reference>
<evidence type="ECO:0000313" key="2">
    <source>
        <dbReference type="Proteomes" id="UP001283361"/>
    </source>
</evidence>
<organism evidence="1 2">
    <name type="scientific">Elysia crispata</name>
    <name type="common">lettuce slug</name>
    <dbReference type="NCBI Taxonomy" id="231223"/>
    <lineage>
        <taxon>Eukaryota</taxon>
        <taxon>Metazoa</taxon>
        <taxon>Spiralia</taxon>
        <taxon>Lophotrochozoa</taxon>
        <taxon>Mollusca</taxon>
        <taxon>Gastropoda</taxon>
        <taxon>Heterobranchia</taxon>
        <taxon>Euthyneura</taxon>
        <taxon>Panpulmonata</taxon>
        <taxon>Sacoglossa</taxon>
        <taxon>Placobranchoidea</taxon>
        <taxon>Plakobranchidae</taxon>
        <taxon>Elysia</taxon>
    </lineage>
</organism>
<dbReference type="EMBL" id="JAWDGP010006989">
    <property type="protein sequence ID" value="KAK3731764.1"/>
    <property type="molecule type" value="Genomic_DNA"/>
</dbReference>
<evidence type="ECO:0000313" key="1">
    <source>
        <dbReference type="EMBL" id="KAK3731764.1"/>
    </source>
</evidence>
<name>A0AAE0Y4H3_9GAST</name>
<comment type="caution">
    <text evidence="1">The sequence shown here is derived from an EMBL/GenBank/DDBJ whole genome shotgun (WGS) entry which is preliminary data.</text>
</comment>